<dbReference type="AlphaFoldDB" id="A0A1A9UFG2"/>
<name>A0A1A9UFG2_GLOAU</name>
<dbReference type="Proteomes" id="UP000078200">
    <property type="component" value="Unassembled WGS sequence"/>
</dbReference>
<evidence type="ECO:0000256" key="1">
    <source>
        <dbReference type="SAM" id="Phobius"/>
    </source>
</evidence>
<sequence>MTAALTTITIAPTMQGLCLYLIFPMFCAKHRLRSLMGKLMPYLATPTLKIDIVRINLKKKFLFQGQELAKVEQWTSKNQCLIFLFLLIVGESTVLVEPACCYPPGTSNIIELCLLNHSKCSRTGLERVFNKARDVEGIRKPTIQQQTHCHSPINTEL</sequence>
<keyword evidence="1" id="KW-1133">Transmembrane helix</keyword>
<keyword evidence="1" id="KW-0812">Transmembrane</keyword>
<protein>
    <submittedName>
        <fullName evidence="2">Uncharacterized protein</fullName>
    </submittedName>
</protein>
<evidence type="ECO:0000313" key="3">
    <source>
        <dbReference type="Proteomes" id="UP000078200"/>
    </source>
</evidence>
<keyword evidence="1" id="KW-0472">Membrane</keyword>
<proteinExistence type="predicted"/>
<keyword evidence="3" id="KW-1185">Reference proteome</keyword>
<reference evidence="2" key="1">
    <citation type="submission" date="2020-05" db="UniProtKB">
        <authorList>
            <consortium name="EnsemblMetazoa"/>
        </authorList>
    </citation>
    <scope>IDENTIFICATION</scope>
    <source>
        <strain evidence="2">TTRI</strain>
    </source>
</reference>
<organism evidence="2 3">
    <name type="scientific">Glossina austeni</name>
    <name type="common">Savannah tsetse fly</name>
    <dbReference type="NCBI Taxonomy" id="7395"/>
    <lineage>
        <taxon>Eukaryota</taxon>
        <taxon>Metazoa</taxon>
        <taxon>Ecdysozoa</taxon>
        <taxon>Arthropoda</taxon>
        <taxon>Hexapoda</taxon>
        <taxon>Insecta</taxon>
        <taxon>Pterygota</taxon>
        <taxon>Neoptera</taxon>
        <taxon>Endopterygota</taxon>
        <taxon>Diptera</taxon>
        <taxon>Brachycera</taxon>
        <taxon>Muscomorpha</taxon>
        <taxon>Hippoboscoidea</taxon>
        <taxon>Glossinidae</taxon>
        <taxon>Glossina</taxon>
    </lineage>
</organism>
<accession>A0A1A9UFG2</accession>
<feature type="transmembrane region" description="Helical" evidence="1">
    <location>
        <begin position="6"/>
        <end position="28"/>
    </location>
</feature>
<dbReference type="EnsemblMetazoa" id="GAUT003184-RA">
    <property type="protein sequence ID" value="GAUT003184-PA"/>
    <property type="gene ID" value="GAUT003184"/>
</dbReference>
<evidence type="ECO:0000313" key="2">
    <source>
        <dbReference type="EnsemblMetazoa" id="GAUT003184-PA"/>
    </source>
</evidence>
<dbReference type="VEuPathDB" id="VectorBase:GAUT003184"/>